<sequence>MTRKTPKEECINCGKLKPEPDMLYISPLDEYYCIYSQKIRKKQGLKKENADGE</sequence>
<accession>A0A0F9M1H6</accession>
<proteinExistence type="predicted"/>
<protein>
    <submittedName>
        <fullName evidence="1">Uncharacterized protein</fullName>
    </submittedName>
</protein>
<gene>
    <name evidence="1" type="ORF">LCGC14_1147220</name>
</gene>
<dbReference type="AlphaFoldDB" id="A0A0F9M1H6"/>
<reference evidence="1" key="1">
    <citation type="journal article" date="2015" name="Nature">
        <title>Complex archaea that bridge the gap between prokaryotes and eukaryotes.</title>
        <authorList>
            <person name="Spang A."/>
            <person name="Saw J.H."/>
            <person name="Jorgensen S.L."/>
            <person name="Zaremba-Niedzwiedzka K."/>
            <person name="Martijn J."/>
            <person name="Lind A.E."/>
            <person name="van Eijk R."/>
            <person name="Schleper C."/>
            <person name="Guy L."/>
            <person name="Ettema T.J."/>
        </authorList>
    </citation>
    <scope>NUCLEOTIDE SEQUENCE</scope>
</reference>
<dbReference type="EMBL" id="LAZR01005490">
    <property type="protein sequence ID" value="KKM99508.1"/>
    <property type="molecule type" value="Genomic_DNA"/>
</dbReference>
<organism evidence="1">
    <name type="scientific">marine sediment metagenome</name>
    <dbReference type="NCBI Taxonomy" id="412755"/>
    <lineage>
        <taxon>unclassified sequences</taxon>
        <taxon>metagenomes</taxon>
        <taxon>ecological metagenomes</taxon>
    </lineage>
</organism>
<evidence type="ECO:0000313" key="1">
    <source>
        <dbReference type="EMBL" id="KKM99508.1"/>
    </source>
</evidence>
<name>A0A0F9M1H6_9ZZZZ</name>
<comment type="caution">
    <text evidence="1">The sequence shown here is derived from an EMBL/GenBank/DDBJ whole genome shotgun (WGS) entry which is preliminary data.</text>
</comment>